<dbReference type="Pfam" id="PF01926">
    <property type="entry name" value="MMR_HSR1"/>
    <property type="match status" value="1"/>
</dbReference>
<dbReference type="InterPro" id="IPR027266">
    <property type="entry name" value="TrmE/GcvT-like"/>
</dbReference>
<dbReference type="InterPro" id="IPR005225">
    <property type="entry name" value="Small_GTP-bd"/>
</dbReference>
<dbReference type="Pfam" id="PF10396">
    <property type="entry name" value="TrmE_N"/>
    <property type="match status" value="1"/>
</dbReference>
<dbReference type="NCBIfam" id="NF003661">
    <property type="entry name" value="PRK05291.1-3"/>
    <property type="match status" value="1"/>
</dbReference>
<dbReference type="InterPro" id="IPR004520">
    <property type="entry name" value="GTPase_MnmE"/>
</dbReference>
<dbReference type="Pfam" id="PF12631">
    <property type="entry name" value="MnmE_helical"/>
    <property type="match status" value="1"/>
</dbReference>
<dbReference type="CDD" id="cd14858">
    <property type="entry name" value="TrmE_N"/>
    <property type="match status" value="1"/>
</dbReference>
<dbReference type="SUPFAM" id="SSF52540">
    <property type="entry name" value="P-loop containing nucleoside triphosphate hydrolases"/>
    <property type="match status" value="1"/>
</dbReference>
<comment type="subcellular location">
    <subcellularLocation>
        <location evidence="6">Cytoplasm</location>
    </subcellularLocation>
</comment>
<comment type="cofactor">
    <cofactor evidence="6">
        <name>K(+)</name>
        <dbReference type="ChEBI" id="CHEBI:29103"/>
    </cofactor>
    <text evidence="6">Binds 1 potassium ion per subunit.</text>
</comment>
<dbReference type="EC" id="3.6.-.-" evidence="6"/>
<feature type="domain" description="TrmE-type G" evidence="8">
    <location>
        <begin position="223"/>
        <end position="381"/>
    </location>
</feature>
<comment type="similarity">
    <text evidence="1 6 7">Belongs to the TRAFAC class TrmE-Era-EngA-EngB-Septin-like GTPase superfamily. TrmE GTPase family.</text>
</comment>
<comment type="caution">
    <text evidence="6">Lacks conserved residue(s) required for the propagation of feature annotation.</text>
</comment>
<feature type="binding site" evidence="6">
    <location>
        <position position="254"/>
    </location>
    <ligand>
        <name>K(+)</name>
        <dbReference type="ChEBI" id="CHEBI:29103"/>
    </ligand>
</feature>
<feature type="binding site" evidence="6">
    <location>
        <position position="257"/>
    </location>
    <ligand>
        <name>K(+)</name>
        <dbReference type="ChEBI" id="CHEBI:29103"/>
    </ligand>
</feature>
<dbReference type="Gene3D" id="3.30.1360.120">
    <property type="entry name" value="Probable tRNA modification gtpase trme, domain 1"/>
    <property type="match status" value="1"/>
</dbReference>
<dbReference type="InterPro" id="IPR018948">
    <property type="entry name" value="GTP-bd_TrmE_N"/>
</dbReference>
<comment type="function">
    <text evidence="6">Exhibits a very high intrinsic GTPase hydrolysis rate. Involved in the addition of a carboxymethylaminomethyl (cmnm) group at the wobble position (U34) of certain tRNAs, forming tRNA-cmnm(5)s(2)U34.</text>
</comment>
<dbReference type="InterPro" id="IPR025867">
    <property type="entry name" value="MnmE_helical"/>
</dbReference>
<evidence type="ECO:0000256" key="2">
    <source>
        <dbReference type="ARBA" id="ARBA00022694"/>
    </source>
</evidence>
<dbReference type="InterPro" id="IPR027368">
    <property type="entry name" value="MnmE_dom2"/>
</dbReference>
<feature type="binding site" evidence="6">
    <location>
        <begin position="252"/>
        <end position="258"/>
    </location>
    <ligand>
        <name>GTP</name>
        <dbReference type="ChEBI" id="CHEBI:37565"/>
    </ligand>
</feature>
<dbReference type="PRINTS" id="PR00326">
    <property type="entry name" value="GTP1OBG"/>
</dbReference>
<feature type="binding site" evidence="6">
    <location>
        <position position="233"/>
    </location>
    <ligand>
        <name>K(+)</name>
        <dbReference type="ChEBI" id="CHEBI:29103"/>
    </ligand>
</feature>
<sequence length="458" mass="49246">MYSDKDPIVAISTAAGRGGIGIVRLSFEKEKSACVLEALFGHSDLTPRYAHLLPFADAEGELLDKCIVLFFQAPASYTGESVVEIQAHGGPVLMKLILRACLEKCAHLGLRLAEAGEFTKRAFLNGRMDLAQAEAVTDLIDAVSESAAHAASRSLSGVFSKKIEHLGDGVNELRAYVEAILDFPEEEIDHLSSGRIFERIDECLVELDEIFSKAHQGKVLNDGVSVALVGSPNVGKSSLLNALAGDDVAIVTEIAGTTRDRIEHWVTINGVPIKMIDTAGVRETVDIVEAKGIERTLQALGEADVVLHLVDASGEIPDDVQVLETVRRCVKKAVPVITVANKSDKAVRAGKLALEADCCFISARTGEGLDALKKQLLSVVNMQNSTDGLFMARERHLACLREARAHLSLASEMKGEFCMIELLAEELRLAGNALGEILGETTADDILGMIFSKFCIGK</sequence>
<evidence type="ECO:0000256" key="3">
    <source>
        <dbReference type="ARBA" id="ARBA00022741"/>
    </source>
</evidence>
<keyword evidence="6" id="KW-0479">Metal-binding</keyword>
<feature type="binding site" evidence="6">
    <location>
        <begin position="233"/>
        <end position="238"/>
    </location>
    <ligand>
        <name>GTP</name>
        <dbReference type="ChEBI" id="CHEBI:37565"/>
    </ligand>
</feature>
<accession>A0ABS2DP13</accession>
<comment type="caution">
    <text evidence="9">The sequence shown here is derived from an EMBL/GenBank/DDBJ whole genome shotgun (WGS) entry which is preliminary data.</text>
</comment>
<dbReference type="Proteomes" id="UP000715095">
    <property type="component" value="Unassembled WGS sequence"/>
</dbReference>
<keyword evidence="4 6" id="KW-0630">Potassium</keyword>
<dbReference type="EMBL" id="JACJJC010000001">
    <property type="protein sequence ID" value="MBM6703102.1"/>
    <property type="molecule type" value="Genomic_DNA"/>
</dbReference>
<evidence type="ECO:0000259" key="8">
    <source>
        <dbReference type="PROSITE" id="PS51709"/>
    </source>
</evidence>
<keyword evidence="6" id="KW-0460">Magnesium</keyword>
<keyword evidence="6" id="KW-0963">Cytoplasm</keyword>
<reference evidence="9 10" key="1">
    <citation type="journal article" date="2021" name="Sci. Rep.">
        <title>The distribution of antibiotic resistance genes in chicken gut microbiota commensals.</title>
        <authorList>
            <person name="Juricova H."/>
            <person name="Matiasovicova J."/>
            <person name="Kubasova T."/>
            <person name="Cejkova D."/>
            <person name="Rychlik I."/>
        </authorList>
    </citation>
    <scope>NUCLEOTIDE SEQUENCE [LARGE SCALE GENOMIC DNA]</scope>
    <source>
        <strain evidence="9 10">An829</strain>
    </source>
</reference>
<keyword evidence="5 6" id="KW-0342">GTP-binding</keyword>
<dbReference type="NCBIfam" id="TIGR00231">
    <property type="entry name" value="small_GTP"/>
    <property type="match status" value="1"/>
</dbReference>
<gene>
    <name evidence="6 9" type="primary">mnmE</name>
    <name evidence="6" type="synonym">trmE</name>
    <name evidence="9" type="ORF">H6A60_01045</name>
</gene>
<evidence type="ECO:0000256" key="7">
    <source>
        <dbReference type="RuleBase" id="RU003313"/>
    </source>
</evidence>
<evidence type="ECO:0000256" key="5">
    <source>
        <dbReference type="ARBA" id="ARBA00023134"/>
    </source>
</evidence>
<feature type="binding site" evidence="6">
    <location>
        <position position="252"/>
    </location>
    <ligand>
        <name>K(+)</name>
        <dbReference type="ChEBI" id="CHEBI:29103"/>
    </ligand>
</feature>
<dbReference type="InterPro" id="IPR031168">
    <property type="entry name" value="G_TrmE"/>
</dbReference>
<dbReference type="CDD" id="cd04164">
    <property type="entry name" value="trmE"/>
    <property type="match status" value="1"/>
</dbReference>
<evidence type="ECO:0000256" key="4">
    <source>
        <dbReference type="ARBA" id="ARBA00022958"/>
    </source>
</evidence>
<feature type="binding site" evidence="6">
    <location>
        <begin position="277"/>
        <end position="280"/>
    </location>
    <ligand>
        <name>GTP</name>
        <dbReference type="ChEBI" id="CHEBI:37565"/>
    </ligand>
</feature>
<keyword evidence="10" id="KW-1185">Reference proteome</keyword>
<evidence type="ECO:0000313" key="9">
    <source>
        <dbReference type="EMBL" id="MBM6703102.1"/>
    </source>
</evidence>
<dbReference type="Gene3D" id="1.20.120.430">
    <property type="entry name" value="tRNA modification GTPase MnmE domain 2"/>
    <property type="match status" value="1"/>
</dbReference>
<organism evidence="9 10">
    <name type="scientific">Sutterella massiliensis</name>
    <dbReference type="NCBI Taxonomy" id="1816689"/>
    <lineage>
        <taxon>Bacteria</taxon>
        <taxon>Pseudomonadati</taxon>
        <taxon>Pseudomonadota</taxon>
        <taxon>Betaproteobacteria</taxon>
        <taxon>Burkholderiales</taxon>
        <taxon>Sutterellaceae</taxon>
        <taxon>Sutterella</taxon>
    </lineage>
</organism>
<keyword evidence="2 6" id="KW-0819">tRNA processing</keyword>
<dbReference type="PROSITE" id="PS51709">
    <property type="entry name" value="G_TRME"/>
    <property type="match status" value="1"/>
</dbReference>
<keyword evidence="3 6" id="KW-0547">Nucleotide-binding</keyword>
<keyword evidence="6" id="KW-0378">Hydrolase</keyword>
<feature type="binding site" evidence="6">
    <location>
        <position position="258"/>
    </location>
    <ligand>
        <name>Mg(2+)</name>
        <dbReference type="ChEBI" id="CHEBI:18420"/>
    </ligand>
</feature>
<feature type="binding site" evidence="6">
    <location>
        <position position="84"/>
    </location>
    <ligand>
        <name>(6S)-5-formyl-5,6,7,8-tetrahydrofolate</name>
        <dbReference type="ChEBI" id="CHEBI:57457"/>
    </ligand>
</feature>
<dbReference type="InterPro" id="IPR006073">
    <property type="entry name" value="GTP-bd"/>
</dbReference>
<dbReference type="Gene3D" id="3.40.50.300">
    <property type="entry name" value="P-loop containing nucleotide triphosphate hydrolases"/>
    <property type="match status" value="1"/>
</dbReference>
<protein>
    <recommendedName>
        <fullName evidence="6">tRNA modification GTPase MnmE</fullName>
        <ecNumber evidence="6">3.6.-.-</ecNumber>
    </recommendedName>
</protein>
<feature type="binding site" evidence="6">
    <location>
        <position position="127"/>
    </location>
    <ligand>
        <name>(6S)-5-formyl-5,6,7,8-tetrahydrofolate</name>
        <dbReference type="ChEBI" id="CHEBI:57457"/>
    </ligand>
</feature>
<feature type="binding site" evidence="6">
    <location>
        <position position="458"/>
    </location>
    <ligand>
        <name>(6S)-5-formyl-5,6,7,8-tetrahydrofolate</name>
        <dbReference type="ChEBI" id="CHEBI:57457"/>
    </ligand>
</feature>
<proteinExistence type="inferred from homology"/>
<dbReference type="HAMAP" id="MF_00379">
    <property type="entry name" value="GTPase_MnmE"/>
    <property type="match status" value="1"/>
</dbReference>
<name>A0ABS2DP13_9BURK</name>
<feature type="binding site" evidence="6">
    <location>
        <position position="237"/>
    </location>
    <ligand>
        <name>Mg(2+)</name>
        <dbReference type="ChEBI" id="CHEBI:18420"/>
    </ligand>
</feature>
<feature type="binding site" evidence="6">
    <location>
        <begin position="362"/>
        <end position="364"/>
    </location>
    <ligand>
        <name>GTP</name>
        <dbReference type="ChEBI" id="CHEBI:37565"/>
    </ligand>
</feature>
<evidence type="ECO:0000313" key="10">
    <source>
        <dbReference type="Proteomes" id="UP000715095"/>
    </source>
</evidence>
<comment type="subunit">
    <text evidence="6">Homodimer. Heterotetramer of two MnmE and two MnmG subunits.</text>
</comment>
<dbReference type="NCBIfam" id="TIGR00450">
    <property type="entry name" value="mnmE_trmE_thdF"/>
    <property type="match status" value="1"/>
</dbReference>
<dbReference type="InterPro" id="IPR027417">
    <property type="entry name" value="P-loop_NTPase"/>
</dbReference>
<evidence type="ECO:0000256" key="6">
    <source>
        <dbReference type="HAMAP-Rule" id="MF_00379"/>
    </source>
</evidence>
<dbReference type="RefSeq" id="WP_205101482.1">
    <property type="nucleotide sequence ID" value="NZ_JACJJC010000001.1"/>
</dbReference>
<dbReference type="PANTHER" id="PTHR42714:SF2">
    <property type="entry name" value="TRNA MODIFICATION GTPASE GTPBP3, MITOCHONDRIAL"/>
    <property type="match status" value="1"/>
</dbReference>
<feature type="binding site" evidence="6">
    <location>
        <position position="24"/>
    </location>
    <ligand>
        <name>(6S)-5-formyl-5,6,7,8-tetrahydrofolate</name>
        <dbReference type="ChEBI" id="CHEBI:57457"/>
    </ligand>
</feature>
<evidence type="ECO:0000256" key="1">
    <source>
        <dbReference type="ARBA" id="ARBA00011043"/>
    </source>
</evidence>
<dbReference type="PANTHER" id="PTHR42714">
    <property type="entry name" value="TRNA MODIFICATION GTPASE GTPBP3"/>
    <property type="match status" value="1"/>
</dbReference>